<dbReference type="InterPro" id="IPR000782">
    <property type="entry name" value="FAS1_domain"/>
</dbReference>
<evidence type="ECO:0000256" key="1">
    <source>
        <dbReference type="SAM" id="MobiDB-lite"/>
    </source>
</evidence>
<dbReference type="PROSITE" id="PS50213">
    <property type="entry name" value="FAS1"/>
    <property type="match status" value="1"/>
</dbReference>
<evidence type="ECO:0000256" key="2">
    <source>
        <dbReference type="SAM" id="SignalP"/>
    </source>
</evidence>
<sequence length="222" mass="21545">MITKTPLVLAATLFAAAPAIAQTAPSGTTPAQTVPTGTAPAQAPMQAPAQAGTAAPMAGAPAAPAAAQPAATATIAAALPTLPNRATLAKLVTAAGLGTTLAGPGPFTVFAPSDEAFTRLPAGALDTLMKPEAKPTLATILKYHVVAGAVTSDQLKAQITSGGGKAVLTTLAGQPLTASVGPNGNIELTDVAGSKAYVDTADVKATNGVVHLTNGMSVPKIG</sequence>
<dbReference type="SUPFAM" id="SSF82153">
    <property type="entry name" value="FAS1 domain"/>
    <property type="match status" value="1"/>
</dbReference>
<dbReference type="Proteomes" id="UP000240996">
    <property type="component" value="Unassembled WGS sequence"/>
</dbReference>
<protein>
    <submittedName>
        <fullName evidence="4">Putative surface protein with fasciclin (FAS1) repeats</fullName>
    </submittedName>
</protein>
<organism evidence="4 5">
    <name type="scientific">Sphingomonas aerolata</name>
    <dbReference type="NCBI Taxonomy" id="185951"/>
    <lineage>
        <taxon>Bacteria</taxon>
        <taxon>Pseudomonadati</taxon>
        <taxon>Pseudomonadota</taxon>
        <taxon>Alphaproteobacteria</taxon>
        <taxon>Sphingomonadales</taxon>
        <taxon>Sphingomonadaceae</taxon>
        <taxon>Sphingomonas</taxon>
    </lineage>
</organism>
<dbReference type="Gene3D" id="2.30.180.10">
    <property type="entry name" value="FAS1 domain"/>
    <property type="match status" value="1"/>
</dbReference>
<dbReference type="EMBL" id="PZZN01000001">
    <property type="protein sequence ID" value="PTM47174.1"/>
    <property type="molecule type" value="Genomic_DNA"/>
</dbReference>
<dbReference type="GO" id="GO:0005615">
    <property type="term" value="C:extracellular space"/>
    <property type="evidence" value="ECO:0007669"/>
    <property type="project" value="TreeGrafter"/>
</dbReference>
<accession>A0A2T4YTP0</accession>
<reference evidence="4 5" key="1">
    <citation type="submission" date="2018-04" db="EMBL/GenBank/DDBJ databases">
        <title>Genomic Encyclopedia of Type Strains, Phase III (KMG-III): the genomes of soil and plant-associated and newly described type strains.</title>
        <authorList>
            <person name="Whitman W."/>
        </authorList>
    </citation>
    <scope>NUCLEOTIDE SEQUENCE [LARGE SCALE GENOMIC DNA]</scope>
    <source>
        <strain evidence="4 5">NW12</strain>
    </source>
</reference>
<dbReference type="RefSeq" id="WP_107930121.1">
    <property type="nucleotide sequence ID" value="NZ_PZZN01000001.1"/>
</dbReference>
<evidence type="ECO:0000313" key="4">
    <source>
        <dbReference type="EMBL" id="PTM47174.1"/>
    </source>
</evidence>
<evidence type="ECO:0000313" key="5">
    <source>
        <dbReference type="Proteomes" id="UP000240996"/>
    </source>
</evidence>
<dbReference type="PANTHER" id="PTHR10900">
    <property type="entry name" value="PERIOSTIN-RELATED"/>
    <property type="match status" value="1"/>
</dbReference>
<keyword evidence="5" id="KW-1185">Reference proteome</keyword>
<keyword evidence="2" id="KW-0732">Signal</keyword>
<dbReference type="InterPro" id="IPR050904">
    <property type="entry name" value="Adhesion/Biosynth-related"/>
</dbReference>
<feature type="domain" description="FAS1" evidence="3">
    <location>
        <begin position="72"/>
        <end position="217"/>
    </location>
</feature>
<dbReference type="SMART" id="SM00554">
    <property type="entry name" value="FAS1"/>
    <property type="match status" value="1"/>
</dbReference>
<dbReference type="Pfam" id="PF02469">
    <property type="entry name" value="Fasciclin"/>
    <property type="match status" value="1"/>
</dbReference>
<feature type="chain" id="PRO_5015489193" evidence="2">
    <location>
        <begin position="22"/>
        <end position="222"/>
    </location>
</feature>
<name>A0A2T4YTP0_9SPHN</name>
<dbReference type="PANTHER" id="PTHR10900:SF77">
    <property type="entry name" value="FI19380P1"/>
    <property type="match status" value="1"/>
</dbReference>
<feature type="region of interest" description="Disordered" evidence="1">
    <location>
        <begin position="24"/>
        <end position="56"/>
    </location>
</feature>
<proteinExistence type="predicted"/>
<gene>
    <name evidence="4" type="ORF">C8J24_0557</name>
</gene>
<dbReference type="InterPro" id="IPR036378">
    <property type="entry name" value="FAS1_dom_sf"/>
</dbReference>
<dbReference type="AlphaFoldDB" id="A0A2T4YTP0"/>
<feature type="compositionally biased region" description="Low complexity" evidence="1">
    <location>
        <begin position="35"/>
        <end position="56"/>
    </location>
</feature>
<evidence type="ECO:0000259" key="3">
    <source>
        <dbReference type="PROSITE" id="PS50213"/>
    </source>
</evidence>
<dbReference type="FunFam" id="2.30.180.10:FF:000032">
    <property type="entry name" value="Fasciclin domain-containing protein, putative"/>
    <property type="match status" value="1"/>
</dbReference>
<comment type="caution">
    <text evidence="4">The sequence shown here is derived from an EMBL/GenBank/DDBJ whole genome shotgun (WGS) entry which is preliminary data.</text>
</comment>
<feature type="signal peptide" evidence="2">
    <location>
        <begin position="1"/>
        <end position="21"/>
    </location>
</feature>